<accession>X1P3R7</accession>
<name>X1P3R7_9ZZZZ</name>
<feature type="transmembrane region" description="Helical" evidence="1">
    <location>
        <begin position="50"/>
        <end position="67"/>
    </location>
</feature>
<gene>
    <name evidence="2" type="ORF">S06H3_43643</name>
</gene>
<feature type="transmembrane region" description="Helical" evidence="1">
    <location>
        <begin position="9"/>
        <end position="30"/>
    </location>
</feature>
<sequence length="82" mass="8964">MTKTDSMKWIYTFVLLIVTIGWAVFTVVVVRGVADAPTAAGVLEASGTSVLLGALIGWNALVVQFWFRKRPKPEKPAGETRE</sequence>
<dbReference type="AlphaFoldDB" id="X1P3R7"/>
<keyword evidence="1" id="KW-0472">Membrane</keyword>
<comment type="caution">
    <text evidence="2">The sequence shown here is derived from an EMBL/GenBank/DDBJ whole genome shotgun (WGS) entry which is preliminary data.</text>
</comment>
<evidence type="ECO:0000256" key="1">
    <source>
        <dbReference type="SAM" id="Phobius"/>
    </source>
</evidence>
<organism evidence="2">
    <name type="scientific">marine sediment metagenome</name>
    <dbReference type="NCBI Taxonomy" id="412755"/>
    <lineage>
        <taxon>unclassified sequences</taxon>
        <taxon>metagenomes</taxon>
        <taxon>ecological metagenomes</taxon>
    </lineage>
</organism>
<reference evidence="2" key="1">
    <citation type="journal article" date="2014" name="Front. Microbiol.">
        <title>High frequency of phylogenetically diverse reductive dehalogenase-homologous genes in deep subseafloor sedimentary metagenomes.</title>
        <authorList>
            <person name="Kawai M."/>
            <person name="Futagami T."/>
            <person name="Toyoda A."/>
            <person name="Takaki Y."/>
            <person name="Nishi S."/>
            <person name="Hori S."/>
            <person name="Arai W."/>
            <person name="Tsubouchi T."/>
            <person name="Morono Y."/>
            <person name="Uchiyama I."/>
            <person name="Ito T."/>
            <person name="Fujiyama A."/>
            <person name="Inagaki F."/>
            <person name="Takami H."/>
        </authorList>
    </citation>
    <scope>NUCLEOTIDE SEQUENCE</scope>
    <source>
        <strain evidence="2">Expedition CK06-06</strain>
    </source>
</reference>
<proteinExistence type="predicted"/>
<evidence type="ECO:0000313" key="2">
    <source>
        <dbReference type="EMBL" id="GAI33700.1"/>
    </source>
</evidence>
<protein>
    <submittedName>
        <fullName evidence="2">Uncharacterized protein</fullName>
    </submittedName>
</protein>
<dbReference type="EMBL" id="BARV01027086">
    <property type="protein sequence ID" value="GAI33700.1"/>
    <property type="molecule type" value="Genomic_DNA"/>
</dbReference>
<keyword evidence="1" id="KW-0812">Transmembrane</keyword>
<keyword evidence="1" id="KW-1133">Transmembrane helix</keyword>